<gene>
    <name evidence="1" type="ORF">SDC9_139465</name>
</gene>
<comment type="caution">
    <text evidence="1">The sequence shown here is derived from an EMBL/GenBank/DDBJ whole genome shotgun (WGS) entry which is preliminary data.</text>
</comment>
<organism evidence="1">
    <name type="scientific">bioreactor metagenome</name>
    <dbReference type="NCBI Taxonomy" id="1076179"/>
    <lineage>
        <taxon>unclassified sequences</taxon>
        <taxon>metagenomes</taxon>
        <taxon>ecological metagenomes</taxon>
    </lineage>
</organism>
<name>A0A645DS68_9ZZZZ</name>
<reference evidence="1" key="1">
    <citation type="submission" date="2019-08" db="EMBL/GenBank/DDBJ databases">
        <authorList>
            <person name="Kucharzyk K."/>
            <person name="Murdoch R.W."/>
            <person name="Higgins S."/>
            <person name="Loffler F."/>
        </authorList>
    </citation>
    <scope>NUCLEOTIDE SEQUENCE</scope>
</reference>
<sequence>MRLVHTADRERAAGPAVHCAAGALVLVVKRAAVLIDHNAVLFERLKAVPIKLLCKQPRRMAERIGRVVDDQVVFIEP</sequence>
<dbReference type="AlphaFoldDB" id="A0A645DS68"/>
<dbReference type="EMBL" id="VSSQ01039282">
    <property type="protein sequence ID" value="MPM92330.1"/>
    <property type="molecule type" value="Genomic_DNA"/>
</dbReference>
<evidence type="ECO:0000313" key="1">
    <source>
        <dbReference type="EMBL" id="MPM92330.1"/>
    </source>
</evidence>
<accession>A0A645DS68</accession>
<protein>
    <submittedName>
        <fullName evidence="1">Uncharacterized protein</fullName>
    </submittedName>
</protein>
<proteinExistence type="predicted"/>